<evidence type="ECO:0000256" key="1">
    <source>
        <dbReference type="SAM" id="MobiDB-lite"/>
    </source>
</evidence>
<reference evidence="2" key="2">
    <citation type="submission" date="2023-06" db="EMBL/GenBank/DDBJ databases">
        <authorList>
            <consortium name="Lawrence Berkeley National Laboratory"/>
            <person name="Mondo S.J."/>
            <person name="Hensen N."/>
            <person name="Bonometti L."/>
            <person name="Westerberg I."/>
            <person name="Brannstrom I.O."/>
            <person name="Guillou S."/>
            <person name="Cros-Aarteil S."/>
            <person name="Calhoun S."/>
            <person name="Haridas S."/>
            <person name="Kuo A."/>
            <person name="Pangilinan J."/>
            <person name="Riley R."/>
            <person name="Labutti K."/>
            <person name="Andreopoulos B."/>
            <person name="Lipzen A."/>
            <person name="Chen C."/>
            <person name="Yanf M."/>
            <person name="Daum C."/>
            <person name="Ng V."/>
            <person name="Clum A."/>
            <person name="Steindorff A."/>
            <person name="Ohm R."/>
            <person name="Martin F."/>
            <person name="Silar P."/>
            <person name="Natvig D."/>
            <person name="Lalanne C."/>
            <person name="Gautier V."/>
            <person name="Ament-Velasquez S.L."/>
            <person name="Kruys A."/>
            <person name="Hutchinson M.I."/>
            <person name="Powell A.J."/>
            <person name="Barry K."/>
            <person name="Miller A.N."/>
            <person name="Grigoriev I.V."/>
            <person name="Debuchy R."/>
            <person name="Gladieux P."/>
            <person name="Thoren M.H."/>
            <person name="Johannesson H."/>
        </authorList>
    </citation>
    <scope>NUCLEOTIDE SEQUENCE</scope>
    <source>
        <strain evidence="2">CBS 333.67</strain>
    </source>
</reference>
<keyword evidence="3" id="KW-1185">Reference proteome</keyword>
<evidence type="ECO:0000313" key="2">
    <source>
        <dbReference type="EMBL" id="KAK3307850.1"/>
    </source>
</evidence>
<name>A0AAJ0M3N0_9PEZI</name>
<proteinExistence type="predicted"/>
<gene>
    <name evidence="2" type="ORF">B0T15DRAFT_499757</name>
</gene>
<accession>A0AAJ0M3N0</accession>
<evidence type="ECO:0000313" key="3">
    <source>
        <dbReference type="Proteomes" id="UP001273166"/>
    </source>
</evidence>
<feature type="region of interest" description="Disordered" evidence="1">
    <location>
        <begin position="113"/>
        <end position="132"/>
    </location>
</feature>
<dbReference type="AlphaFoldDB" id="A0AAJ0M3N0"/>
<comment type="caution">
    <text evidence="2">The sequence shown here is derived from an EMBL/GenBank/DDBJ whole genome shotgun (WGS) entry which is preliminary data.</text>
</comment>
<reference evidence="2" key="1">
    <citation type="journal article" date="2023" name="Mol. Phylogenet. Evol.">
        <title>Genome-scale phylogeny and comparative genomics of the fungal order Sordariales.</title>
        <authorList>
            <person name="Hensen N."/>
            <person name="Bonometti L."/>
            <person name="Westerberg I."/>
            <person name="Brannstrom I.O."/>
            <person name="Guillou S."/>
            <person name="Cros-Aarteil S."/>
            <person name="Calhoun S."/>
            <person name="Haridas S."/>
            <person name="Kuo A."/>
            <person name="Mondo S."/>
            <person name="Pangilinan J."/>
            <person name="Riley R."/>
            <person name="LaButti K."/>
            <person name="Andreopoulos B."/>
            <person name="Lipzen A."/>
            <person name="Chen C."/>
            <person name="Yan M."/>
            <person name="Daum C."/>
            <person name="Ng V."/>
            <person name="Clum A."/>
            <person name="Steindorff A."/>
            <person name="Ohm R.A."/>
            <person name="Martin F."/>
            <person name="Silar P."/>
            <person name="Natvig D.O."/>
            <person name="Lalanne C."/>
            <person name="Gautier V."/>
            <person name="Ament-Velasquez S.L."/>
            <person name="Kruys A."/>
            <person name="Hutchinson M.I."/>
            <person name="Powell A.J."/>
            <person name="Barry K."/>
            <person name="Miller A.N."/>
            <person name="Grigoriev I.V."/>
            <person name="Debuchy R."/>
            <person name="Gladieux P."/>
            <person name="Hiltunen Thoren M."/>
            <person name="Johannesson H."/>
        </authorList>
    </citation>
    <scope>NUCLEOTIDE SEQUENCE</scope>
    <source>
        <strain evidence="2">CBS 333.67</strain>
    </source>
</reference>
<dbReference type="RefSeq" id="XP_062723630.1">
    <property type="nucleotide sequence ID" value="XM_062867351.1"/>
</dbReference>
<dbReference type="GeneID" id="87886180"/>
<dbReference type="Proteomes" id="UP001273166">
    <property type="component" value="Unassembled WGS sequence"/>
</dbReference>
<organism evidence="2 3">
    <name type="scientific">Chaetomium strumarium</name>
    <dbReference type="NCBI Taxonomy" id="1170767"/>
    <lineage>
        <taxon>Eukaryota</taxon>
        <taxon>Fungi</taxon>
        <taxon>Dikarya</taxon>
        <taxon>Ascomycota</taxon>
        <taxon>Pezizomycotina</taxon>
        <taxon>Sordariomycetes</taxon>
        <taxon>Sordariomycetidae</taxon>
        <taxon>Sordariales</taxon>
        <taxon>Chaetomiaceae</taxon>
        <taxon>Chaetomium</taxon>
    </lineage>
</organism>
<dbReference type="EMBL" id="JAUDZG010000002">
    <property type="protein sequence ID" value="KAK3307850.1"/>
    <property type="molecule type" value="Genomic_DNA"/>
</dbReference>
<sequence length="392" mass="43627">MQSLTLKMMPPGREGSSSNKIQQLEAYHEAALQDKRSPSPQRLLTAGLADYLSLATPCAQTTNRKSTIGWAATSTAPDEFQLDLLCKTLDSVLPLTVYHCPTGLDDAAYALNPSERRPRHPQTTPKRTLGHSKSLASQIRVKNIANLASTIERLLNRTKREVEHEFRSAEAVPARILRVNIRGYGSPETLDAWFEFVDESDFSRHGNPVWDLMKVCREAYVEVRRALPDRALVAVPKPKKKGFALAWLPVSLSRDQFCVRDVLTVAKYLFNSLEREGNDIAVVPPLHTIAVEPQLVVGGGGGSGPQGIALGDQIMYTAAFLGAQRVYLLRWEPYYKNQSPQSLSPLAMLDNIPNLGQHQPEAVRAHYSHLLQAADKAVEEEEEEEAWVMALW</sequence>
<protein>
    <submittedName>
        <fullName evidence="2">Uncharacterized protein</fullName>
    </submittedName>
</protein>